<evidence type="ECO:0000313" key="2">
    <source>
        <dbReference type="Proteomes" id="UP001497700"/>
    </source>
</evidence>
<proteinExistence type="predicted"/>
<reference evidence="1 2" key="1">
    <citation type="journal article" date="2022" name="New Phytol.">
        <title>Ecological generalism drives hyperdiversity of secondary metabolite gene clusters in xylarialean endophytes.</title>
        <authorList>
            <person name="Franco M.E.E."/>
            <person name="Wisecaver J.H."/>
            <person name="Arnold A.E."/>
            <person name="Ju Y.M."/>
            <person name="Slot J.C."/>
            <person name="Ahrendt S."/>
            <person name="Moore L.P."/>
            <person name="Eastman K.E."/>
            <person name="Scott K."/>
            <person name="Konkel Z."/>
            <person name="Mondo S.J."/>
            <person name="Kuo A."/>
            <person name="Hayes R.D."/>
            <person name="Haridas S."/>
            <person name="Andreopoulos B."/>
            <person name="Riley R."/>
            <person name="LaButti K."/>
            <person name="Pangilinan J."/>
            <person name="Lipzen A."/>
            <person name="Amirebrahimi M."/>
            <person name="Yan J."/>
            <person name="Adam C."/>
            <person name="Keymanesh K."/>
            <person name="Ng V."/>
            <person name="Louie K."/>
            <person name="Northen T."/>
            <person name="Drula E."/>
            <person name="Henrissat B."/>
            <person name="Hsieh H.M."/>
            <person name="Youens-Clark K."/>
            <person name="Lutzoni F."/>
            <person name="Miadlikowska J."/>
            <person name="Eastwood D.C."/>
            <person name="Hamelin R.C."/>
            <person name="Grigoriev I.V."/>
            <person name="U'Ren J.M."/>
        </authorList>
    </citation>
    <scope>NUCLEOTIDE SEQUENCE [LARGE SCALE GENOMIC DNA]</scope>
    <source>
        <strain evidence="1 2">CBS 119005</strain>
    </source>
</reference>
<sequence>MHFTSKVPHSCEHCQQITLDLGLDIDATQFSCGIREAVAADQAGCALFRACFDSIRKRGRLDGGFADRDDLTFVVRYERDQWPYSTATVLLEVKESENSNVHEFIRLLLWTCEGDASSADIAARPYELDYTSPATIKFARYCINSCQLDHEECRRSTGAEENGQGLELIDPNSIPSRLIYLVAKDSVLYAKLIGRDVSSEIPKDEVSQQGFAILSYCWGGPQPIQLTHDSISNLADGIPISHLPKSLRDAAWFTNELGLKYLWIDALCILQDDVDDKASEISRMELYYSYSTVTICAASAARCSDGFLLSREENTADYSIGPIQLRSIASTGASGAVQALDLVDDFNINRPLEPIATRGWTLQEALLSRRILIFSSRQLYFTCTVANASCGGIEPVLKPRVMTSYESRVVGVHTLSGLRSYPIRNIWHVVVEEYSRRHLGFAADKFPAIAAMASSLISMARERNQEVVYRAGLMLDDSDINTYAWRTEFLWVVTRMEETYHVPNRAPSWSWPSVDGSIRTWGWGWPEPDDLSSVDEVDFREYGIKHENRLAPYGAIEEGLVKFRARSLTLHSIAGLYYTISTHRNGTNQRMDEGKTVLVLSPDTGEGGEIVLRGIQEDRGVFLVELIPFYEKRVIPSAVPLYEKQVSPAGLIVTRAPGTNCYIRVGMFEFQNSFINETASEMASRRDLFNSSPFHEIGVV</sequence>
<organism evidence="1 2">
    <name type="scientific">Hypoxylon rubiginosum</name>
    <dbReference type="NCBI Taxonomy" id="110542"/>
    <lineage>
        <taxon>Eukaryota</taxon>
        <taxon>Fungi</taxon>
        <taxon>Dikarya</taxon>
        <taxon>Ascomycota</taxon>
        <taxon>Pezizomycotina</taxon>
        <taxon>Sordariomycetes</taxon>
        <taxon>Xylariomycetidae</taxon>
        <taxon>Xylariales</taxon>
        <taxon>Hypoxylaceae</taxon>
        <taxon>Hypoxylon</taxon>
    </lineage>
</organism>
<protein>
    <submittedName>
        <fullName evidence="1">HET-domain-containing protein</fullName>
    </submittedName>
</protein>
<accession>A0ACB9YW52</accession>
<evidence type="ECO:0000313" key="1">
    <source>
        <dbReference type="EMBL" id="KAI4863573.1"/>
    </source>
</evidence>
<gene>
    <name evidence="1" type="ORF">F4820DRAFT_426482</name>
</gene>
<keyword evidence="2" id="KW-1185">Reference proteome</keyword>
<comment type="caution">
    <text evidence="1">The sequence shown here is derived from an EMBL/GenBank/DDBJ whole genome shotgun (WGS) entry which is preliminary data.</text>
</comment>
<dbReference type="EMBL" id="MU393501">
    <property type="protein sequence ID" value="KAI4863573.1"/>
    <property type="molecule type" value="Genomic_DNA"/>
</dbReference>
<dbReference type="Proteomes" id="UP001497700">
    <property type="component" value="Unassembled WGS sequence"/>
</dbReference>
<name>A0ACB9YW52_9PEZI</name>